<evidence type="ECO:0000313" key="1">
    <source>
        <dbReference type="EMBL" id="GFH12905.1"/>
    </source>
</evidence>
<comment type="caution">
    <text evidence="1">The sequence shown here is derived from an EMBL/GenBank/DDBJ whole genome shotgun (WGS) entry which is preliminary data.</text>
</comment>
<proteinExistence type="predicted"/>
<dbReference type="EMBL" id="BLLF01000553">
    <property type="protein sequence ID" value="GFH12905.1"/>
    <property type="molecule type" value="Genomic_DNA"/>
</dbReference>
<accession>A0A699YUJ0</accession>
<reference evidence="1 2" key="1">
    <citation type="submission" date="2020-02" db="EMBL/GenBank/DDBJ databases">
        <title>Draft genome sequence of Haematococcus lacustris strain NIES-144.</title>
        <authorList>
            <person name="Morimoto D."/>
            <person name="Nakagawa S."/>
            <person name="Yoshida T."/>
            <person name="Sawayama S."/>
        </authorList>
    </citation>
    <scope>NUCLEOTIDE SEQUENCE [LARGE SCALE GENOMIC DNA]</scope>
    <source>
        <strain evidence="1 2">NIES-144</strain>
    </source>
</reference>
<protein>
    <submittedName>
        <fullName evidence="1">Na_H_Exchanger domain-containing protein</fullName>
    </submittedName>
</protein>
<organism evidence="1 2">
    <name type="scientific">Haematococcus lacustris</name>
    <name type="common">Green alga</name>
    <name type="synonym">Haematococcus pluvialis</name>
    <dbReference type="NCBI Taxonomy" id="44745"/>
    <lineage>
        <taxon>Eukaryota</taxon>
        <taxon>Viridiplantae</taxon>
        <taxon>Chlorophyta</taxon>
        <taxon>core chlorophytes</taxon>
        <taxon>Chlorophyceae</taxon>
        <taxon>CS clade</taxon>
        <taxon>Chlamydomonadales</taxon>
        <taxon>Haematococcaceae</taxon>
        <taxon>Haematococcus</taxon>
    </lineage>
</organism>
<sequence length="179" mass="19989">MDVLNMWYGCHIYSHVCARHPHCNRHGKREGYQEAEDAAVGDVWAFMSALCAPCFVNAAMPMVMRRYVRPNLSSTACTKIDSLFKTMAALFEALVLIALGLSRAANILPCAAIVNHLRHPHLRMPAKHQGAMAFALSVQASEDFGAAGEVMKASGPIICKRQWNIIYPSWLAYIWRRKS</sequence>
<dbReference type="AlphaFoldDB" id="A0A699YUJ0"/>
<evidence type="ECO:0000313" key="2">
    <source>
        <dbReference type="Proteomes" id="UP000485058"/>
    </source>
</evidence>
<keyword evidence="2" id="KW-1185">Reference proteome</keyword>
<name>A0A699YUJ0_HAELA</name>
<dbReference type="Proteomes" id="UP000485058">
    <property type="component" value="Unassembled WGS sequence"/>
</dbReference>
<gene>
    <name evidence="1" type="ORF">HaLaN_08684</name>
</gene>